<dbReference type="InterPro" id="IPR024185">
    <property type="entry name" value="FTHF_cligase-like_sf"/>
</dbReference>
<evidence type="ECO:0000313" key="1">
    <source>
        <dbReference type="EMBL" id="HEM67997.1"/>
    </source>
</evidence>
<comment type="caution">
    <text evidence="1">The sequence shown here is derived from an EMBL/GenBank/DDBJ whole genome shotgun (WGS) entry which is preliminary data.</text>
</comment>
<dbReference type="InterPro" id="IPR002698">
    <property type="entry name" value="FTHF_cligase"/>
</dbReference>
<dbReference type="AlphaFoldDB" id="A0A7J2U6N1"/>
<sequence>MRGFQKIQRPHILGCPWGEPSTALHPSQGISSRCMVDLVVVGSVAVSIYGERLGKGEGYSELEYSILREFNKVSEETPITTTIHDTQVVNLHIPLEPWDFTIDYIFTPTKSIKREGEKKRPPELLWQHLDREKIEGIPLLREMLSRKSSGDK</sequence>
<dbReference type="GO" id="GO:0005737">
    <property type="term" value="C:cytoplasm"/>
    <property type="evidence" value="ECO:0007669"/>
    <property type="project" value="TreeGrafter"/>
</dbReference>
<accession>A0A7J2U6N1</accession>
<gene>
    <name evidence="1" type="ORF">ENO26_10630</name>
</gene>
<dbReference type="InterPro" id="IPR037171">
    <property type="entry name" value="NagB/RpiA_transferase-like"/>
</dbReference>
<reference evidence="1" key="1">
    <citation type="journal article" date="2020" name="mSystems">
        <title>Genome- and Community-Level Interaction Insights into Carbon Utilization and Element Cycling Functions of Hydrothermarchaeota in Hydrothermal Sediment.</title>
        <authorList>
            <person name="Zhou Z."/>
            <person name="Liu Y."/>
            <person name="Xu W."/>
            <person name="Pan J."/>
            <person name="Luo Z.H."/>
            <person name="Li M."/>
        </authorList>
    </citation>
    <scope>NUCLEOTIDE SEQUENCE [LARGE SCALE GENOMIC DNA]</scope>
    <source>
        <strain evidence="1">SpSt-125</strain>
    </source>
</reference>
<dbReference type="EMBL" id="DSEU01000071">
    <property type="protein sequence ID" value="HEM67997.1"/>
    <property type="molecule type" value="Genomic_DNA"/>
</dbReference>
<dbReference type="PANTHER" id="PTHR13017:SF0">
    <property type="entry name" value="METHENYLTETRAHYDROFOLATE SYNTHASE DOMAIN-CONTAINING PROTEIN"/>
    <property type="match status" value="1"/>
</dbReference>
<evidence type="ECO:0008006" key="2">
    <source>
        <dbReference type="Google" id="ProtNLM"/>
    </source>
</evidence>
<dbReference type="SUPFAM" id="SSF100950">
    <property type="entry name" value="NagB/RpiA/CoA transferase-like"/>
    <property type="match status" value="1"/>
</dbReference>
<dbReference type="Gene3D" id="3.40.50.10420">
    <property type="entry name" value="NagB/RpiA/CoA transferase-like"/>
    <property type="match status" value="1"/>
</dbReference>
<organism evidence="1">
    <name type="scientific">Ignisphaera aggregans</name>
    <dbReference type="NCBI Taxonomy" id="334771"/>
    <lineage>
        <taxon>Archaea</taxon>
        <taxon>Thermoproteota</taxon>
        <taxon>Thermoprotei</taxon>
        <taxon>Desulfurococcales</taxon>
        <taxon>Desulfurococcaceae</taxon>
        <taxon>Ignisphaera</taxon>
    </lineage>
</organism>
<name>A0A7J2U6N1_9CREN</name>
<protein>
    <recommendedName>
        <fullName evidence="2">5-formyltetrahydrofolate cyclo-ligase</fullName>
    </recommendedName>
</protein>
<proteinExistence type="predicted"/>
<dbReference type="Pfam" id="PF01812">
    <property type="entry name" value="5-FTHF_cyc-lig"/>
    <property type="match status" value="1"/>
</dbReference>
<dbReference type="PANTHER" id="PTHR13017">
    <property type="entry name" value="5-FORMYLTETRAHYDROFOLATE CYCLO-LIGASE-RELATED"/>
    <property type="match status" value="1"/>
</dbReference>